<keyword evidence="1 2" id="KW-0597">Phosphoprotein</keyword>
<organism evidence="4 5">
    <name type="scientific">Candidatus Thiothrix singaporensis</name>
    <dbReference type="NCBI Taxonomy" id="2799669"/>
    <lineage>
        <taxon>Bacteria</taxon>
        <taxon>Pseudomonadati</taxon>
        <taxon>Pseudomonadota</taxon>
        <taxon>Gammaproteobacteria</taxon>
        <taxon>Thiotrichales</taxon>
        <taxon>Thiotrichaceae</taxon>
        <taxon>Thiothrix</taxon>
    </lineage>
</organism>
<evidence type="ECO:0000313" key="5">
    <source>
        <dbReference type="Proteomes" id="UP000510621"/>
    </source>
</evidence>
<dbReference type="Pfam" id="PF00072">
    <property type="entry name" value="Response_reg"/>
    <property type="match status" value="1"/>
</dbReference>
<name>A0A7L6AUN6_9GAMM</name>
<keyword evidence="5" id="KW-1185">Reference proteome</keyword>
<dbReference type="InterPro" id="IPR050595">
    <property type="entry name" value="Bact_response_regulator"/>
</dbReference>
<proteinExistence type="predicted"/>
<evidence type="ECO:0000313" key="4">
    <source>
        <dbReference type="EMBL" id="QLQ32667.1"/>
    </source>
</evidence>
<protein>
    <submittedName>
        <fullName evidence="4">Response regulator</fullName>
    </submittedName>
</protein>
<evidence type="ECO:0000259" key="3">
    <source>
        <dbReference type="PROSITE" id="PS50110"/>
    </source>
</evidence>
<evidence type="ECO:0000256" key="1">
    <source>
        <dbReference type="ARBA" id="ARBA00022553"/>
    </source>
</evidence>
<evidence type="ECO:0000256" key="2">
    <source>
        <dbReference type="PROSITE-ProRule" id="PRU00169"/>
    </source>
</evidence>
<dbReference type="SUPFAM" id="SSF52172">
    <property type="entry name" value="CheY-like"/>
    <property type="match status" value="1"/>
</dbReference>
<dbReference type="InterPro" id="IPR001789">
    <property type="entry name" value="Sig_transdc_resp-reg_receiver"/>
</dbReference>
<gene>
    <name evidence="4" type="ORF">HZT40_14940</name>
</gene>
<reference evidence="4" key="1">
    <citation type="submission" date="2020-06" db="EMBL/GenBank/DDBJ databases">
        <title>Analysis procedures for assessing recovery of high quality, complete, closed genomes from Nanopore long read metagenome sequencing.</title>
        <authorList>
            <person name="Bessarab I."/>
            <person name="Arumugam K."/>
            <person name="Haryono M."/>
            <person name="Liu X."/>
            <person name="Roy S."/>
            <person name="Zuniga-Montanez R.E."/>
            <person name="Qiu G."/>
            <person name="Drautz-Moses D.I."/>
            <person name="Law Y.Y."/>
            <person name="Wuertz S."/>
            <person name="Lauro F.M."/>
            <person name="Huson D.H."/>
            <person name="Williams R.B."/>
        </authorList>
    </citation>
    <scope>NUCLEOTIDE SEQUENCE [LARGE SCALE GENOMIC DNA]</scope>
    <source>
        <strain evidence="4">SSD2</strain>
    </source>
</reference>
<dbReference type="KEGG" id="this:HZT40_14940"/>
<dbReference type="SMART" id="SM00448">
    <property type="entry name" value="REC"/>
    <property type="match status" value="1"/>
</dbReference>
<dbReference type="PROSITE" id="PS50110">
    <property type="entry name" value="RESPONSE_REGULATORY"/>
    <property type="match status" value="1"/>
</dbReference>
<dbReference type="CDD" id="cd17580">
    <property type="entry name" value="REC_2_DhkD-like"/>
    <property type="match status" value="1"/>
</dbReference>
<dbReference type="GO" id="GO:0000160">
    <property type="term" value="P:phosphorelay signal transduction system"/>
    <property type="evidence" value="ECO:0007669"/>
    <property type="project" value="InterPro"/>
</dbReference>
<accession>A0A7L6AUN6</accession>
<dbReference type="AlphaFoldDB" id="A0A7L6AUN6"/>
<sequence>MEQQLYRKPASCLDSSASKAAKSRLGHRILLVEDNPDVADSMAMLLRLFGHEVLMAFDGKEGVALALQEKPTAILLDIGLPGINGYEACREIRGAGLCDIPIFAVTGYNQMEDRRKSQEAGFNRHMPKPIDMDELEQLLAGFPGKAA</sequence>
<dbReference type="PANTHER" id="PTHR44591">
    <property type="entry name" value="STRESS RESPONSE REGULATOR PROTEIN 1"/>
    <property type="match status" value="1"/>
</dbReference>
<feature type="domain" description="Response regulatory" evidence="3">
    <location>
        <begin position="28"/>
        <end position="143"/>
    </location>
</feature>
<feature type="modified residue" description="4-aspartylphosphate" evidence="2">
    <location>
        <position position="77"/>
    </location>
</feature>
<dbReference type="PANTHER" id="PTHR44591:SF3">
    <property type="entry name" value="RESPONSE REGULATORY DOMAIN-CONTAINING PROTEIN"/>
    <property type="match status" value="1"/>
</dbReference>
<dbReference type="Gene3D" id="3.40.50.2300">
    <property type="match status" value="1"/>
</dbReference>
<dbReference type="InterPro" id="IPR011006">
    <property type="entry name" value="CheY-like_superfamily"/>
</dbReference>
<dbReference type="EMBL" id="CP059265">
    <property type="protein sequence ID" value="QLQ32667.1"/>
    <property type="molecule type" value="Genomic_DNA"/>
</dbReference>
<dbReference type="Proteomes" id="UP000510621">
    <property type="component" value="Chromosome"/>
</dbReference>